<keyword evidence="3" id="KW-1185">Reference proteome</keyword>
<name>A0A813DJV0_POLGL</name>
<evidence type="ECO:0000313" key="2">
    <source>
        <dbReference type="EMBL" id="CAE8585789.1"/>
    </source>
</evidence>
<gene>
    <name evidence="2" type="ORF">PGLA1383_LOCUS4690</name>
</gene>
<evidence type="ECO:0000256" key="1">
    <source>
        <dbReference type="SAM" id="MobiDB-lite"/>
    </source>
</evidence>
<accession>A0A813DJV0</accession>
<organism evidence="2 3">
    <name type="scientific">Polarella glacialis</name>
    <name type="common">Dinoflagellate</name>
    <dbReference type="NCBI Taxonomy" id="89957"/>
    <lineage>
        <taxon>Eukaryota</taxon>
        <taxon>Sar</taxon>
        <taxon>Alveolata</taxon>
        <taxon>Dinophyceae</taxon>
        <taxon>Suessiales</taxon>
        <taxon>Suessiaceae</taxon>
        <taxon>Polarella</taxon>
    </lineage>
</organism>
<dbReference type="EMBL" id="CAJNNV010001771">
    <property type="protein sequence ID" value="CAE8585789.1"/>
    <property type="molecule type" value="Genomic_DNA"/>
</dbReference>
<protein>
    <submittedName>
        <fullName evidence="2">Uncharacterized protein</fullName>
    </submittedName>
</protein>
<feature type="compositionally biased region" description="Basic residues" evidence="1">
    <location>
        <begin position="180"/>
        <end position="204"/>
    </location>
</feature>
<comment type="caution">
    <text evidence="2">The sequence shown here is derived from an EMBL/GenBank/DDBJ whole genome shotgun (WGS) entry which is preliminary data.</text>
</comment>
<dbReference type="AlphaFoldDB" id="A0A813DJV0"/>
<dbReference type="Proteomes" id="UP000654075">
    <property type="component" value="Unassembled WGS sequence"/>
</dbReference>
<proteinExistence type="predicted"/>
<evidence type="ECO:0000313" key="3">
    <source>
        <dbReference type="Proteomes" id="UP000654075"/>
    </source>
</evidence>
<sequence length="204" mass="23728">MAMRAFQTLGLARPQYSFRNKHGVTVTVYPLSPVRLSDAAQHYSYVVNCYSDGVCGSPGVFYTSAALQAHCEVIADLEMVRQAAFDTKRYCGKAQKVEGRVLAYWADWVHGQDRKVEQRKQKTLRTHAFWHGKGWVEDASGAWYKSPSGTSARRKTKPQQKQTRLPRPRLQQMPTSQQKQRPKQKQRRLRQRLQQKRQRPRQRL</sequence>
<reference evidence="2" key="1">
    <citation type="submission" date="2021-02" db="EMBL/GenBank/DDBJ databases">
        <authorList>
            <person name="Dougan E. K."/>
            <person name="Rhodes N."/>
            <person name="Thang M."/>
            <person name="Chan C."/>
        </authorList>
    </citation>
    <scope>NUCLEOTIDE SEQUENCE</scope>
</reference>
<feature type="region of interest" description="Disordered" evidence="1">
    <location>
        <begin position="146"/>
        <end position="204"/>
    </location>
</feature>